<evidence type="ECO:0000313" key="3">
    <source>
        <dbReference type="EMBL" id="KAK0643595.1"/>
    </source>
</evidence>
<dbReference type="PANTHER" id="PTHR12829">
    <property type="entry name" value="N6-ADENOSINE-METHYLTRANSFERASE"/>
    <property type="match status" value="1"/>
</dbReference>
<dbReference type="GO" id="GO:0003676">
    <property type="term" value="F:nucleic acid binding"/>
    <property type="evidence" value="ECO:0007669"/>
    <property type="project" value="InterPro"/>
</dbReference>
<keyword evidence="4" id="KW-1185">Reference proteome</keyword>
<gene>
    <name evidence="3" type="ORF">B0T16DRAFT_459723</name>
</gene>
<sequence length="367" mass="39964">MGSSSILFQNASKTVVLLDLPRSLEEAQVPSHRLTNADPPNLKRLVSAVPPTTPFNTPEPKSGFAVSTSSPASQVAGLMTLAAAEAALAEIQNSHTGPWCLPRIYSRGPSPPPATDNNINTDPSPFLIPEDSHYLHGTISAQRETFLSSAFPSFNLILLDPPWPNRSAKRKRGGYHPVRDFESIRDLLSLIPVASHLAVDGLVGVWVTNSPQSADLLTAPQGGLFAQWDVELVGEWVWLKVTTEGEPIVSLDSAWRKPWERLLIGRKRGGKGGRSLPGTVIVTVPDVHSRKPNLRRLFEEDGLVPTGYRALEVFARNLTAGWWSLGDEVLLFQHRDHWAEPTSEDTTPEHNGSTPVDTSSATAEPAL</sequence>
<dbReference type="InterPro" id="IPR002052">
    <property type="entry name" value="DNA_methylase_N6_adenine_CS"/>
</dbReference>
<dbReference type="Pfam" id="PF05063">
    <property type="entry name" value="MT-A70"/>
    <property type="match status" value="1"/>
</dbReference>
<organism evidence="3 4">
    <name type="scientific">Cercophora newfieldiana</name>
    <dbReference type="NCBI Taxonomy" id="92897"/>
    <lineage>
        <taxon>Eukaryota</taxon>
        <taxon>Fungi</taxon>
        <taxon>Dikarya</taxon>
        <taxon>Ascomycota</taxon>
        <taxon>Pezizomycotina</taxon>
        <taxon>Sordariomycetes</taxon>
        <taxon>Sordariomycetidae</taxon>
        <taxon>Sordariales</taxon>
        <taxon>Lasiosphaeriaceae</taxon>
        <taxon>Cercophora</taxon>
    </lineage>
</organism>
<comment type="caution">
    <text evidence="3">The sequence shown here is derived from an EMBL/GenBank/DDBJ whole genome shotgun (WGS) entry which is preliminary data.</text>
</comment>
<dbReference type="GO" id="GO:0005634">
    <property type="term" value="C:nucleus"/>
    <property type="evidence" value="ECO:0007669"/>
    <property type="project" value="TreeGrafter"/>
</dbReference>
<evidence type="ECO:0000256" key="1">
    <source>
        <dbReference type="PROSITE-ProRule" id="PRU00489"/>
    </source>
</evidence>
<dbReference type="EMBL" id="JAULSV010000005">
    <property type="protein sequence ID" value="KAK0643595.1"/>
    <property type="molecule type" value="Genomic_DNA"/>
</dbReference>
<evidence type="ECO:0000313" key="4">
    <source>
        <dbReference type="Proteomes" id="UP001174936"/>
    </source>
</evidence>
<dbReference type="InterPro" id="IPR007757">
    <property type="entry name" value="MT-A70-like"/>
</dbReference>
<feature type="region of interest" description="Disordered" evidence="2">
    <location>
        <begin position="340"/>
        <end position="367"/>
    </location>
</feature>
<dbReference type="AlphaFoldDB" id="A0AA40CM54"/>
<reference evidence="3" key="1">
    <citation type="submission" date="2023-06" db="EMBL/GenBank/DDBJ databases">
        <title>Genome-scale phylogeny and comparative genomics of the fungal order Sordariales.</title>
        <authorList>
            <consortium name="Lawrence Berkeley National Laboratory"/>
            <person name="Hensen N."/>
            <person name="Bonometti L."/>
            <person name="Westerberg I."/>
            <person name="Brannstrom I.O."/>
            <person name="Guillou S."/>
            <person name="Cros-Aarteil S."/>
            <person name="Calhoun S."/>
            <person name="Haridas S."/>
            <person name="Kuo A."/>
            <person name="Mondo S."/>
            <person name="Pangilinan J."/>
            <person name="Riley R."/>
            <person name="Labutti K."/>
            <person name="Andreopoulos B."/>
            <person name="Lipzen A."/>
            <person name="Chen C."/>
            <person name="Yanf M."/>
            <person name="Daum C."/>
            <person name="Ng V."/>
            <person name="Clum A."/>
            <person name="Steindorff A."/>
            <person name="Ohm R."/>
            <person name="Martin F."/>
            <person name="Silar P."/>
            <person name="Natvig D."/>
            <person name="Lalanne C."/>
            <person name="Gautier V."/>
            <person name="Ament-Velasquez S.L."/>
            <person name="Kruys A."/>
            <person name="Hutchinson M.I."/>
            <person name="Powell A.J."/>
            <person name="Barry K."/>
            <person name="Miller A.N."/>
            <person name="Grigoriev I.V."/>
            <person name="Debuchy R."/>
            <person name="Gladieux P."/>
            <person name="Thoren M.H."/>
            <person name="Johannesson H."/>
        </authorList>
    </citation>
    <scope>NUCLEOTIDE SEQUENCE</scope>
    <source>
        <strain evidence="3">SMH2532-1</strain>
    </source>
</reference>
<accession>A0AA40CM54</accession>
<dbReference type="GO" id="GO:0008168">
    <property type="term" value="F:methyltransferase activity"/>
    <property type="evidence" value="ECO:0007669"/>
    <property type="project" value="InterPro"/>
</dbReference>
<proteinExistence type="inferred from homology"/>
<dbReference type="PANTHER" id="PTHR12829:SF4">
    <property type="entry name" value="N(6)-ADENINE-SPECIFIC METHYLTRANSFERASE METTL4"/>
    <property type="match status" value="1"/>
</dbReference>
<name>A0AA40CM54_9PEZI</name>
<dbReference type="Proteomes" id="UP001174936">
    <property type="component" value="Unassembled WGS sequence"/>
</dbReference>
<dbReference type="PROSITE" id="PS00092">
    <property type="entry name" value="N6_MTASE"/>
    <property type="match status" value="1"/>
</dbReference>
<dbReference type="GO" id="GO:0032259">
    <property type="term" value="P:methylation"/>
    <property type="evidence" value="ECO:0007669"/>
    <property type="project" value="InterPro"/>
</dbReference>
<protein>
    <submittedName>
        <fullName evidence="3">MT-A70 family</fullName>
    </submittedName>
</protein>
<feature type="compositionally biased region" description="Polar residues" evidence="2">
    <location>
        <begin position="349"/>
        <end position="367"/>
    </location>
</feature>
<dbReference type="PROSITE" id="PS51143">
    <property type="entry name" value="MT_A70"/>
    <property type="match status" value="1"/>
</dbReference>
<evidence type="ECO:0000256" key="2">
    <source>
        <dbReference type="SAM" id="MobiDB-lite"/>
    </source>
</evidence>
<comment type="similarity">
    <text evidence="1">Belongs to the MT-A70-like family.</text>
</comment>